<sequence>MTKKNVVLGCAMAAVLAGTAAWAGSRYVGPVTINLSAKEAYGTLGSARNSQDALQFITCDAHAFNDGSKHMSCTAKNASGTSVYCTSTVPVLVETARSLSGDAFVFFEWDASGACTYLGVGHSSEFEPKRP</sequence>
<keyword evidence="1" id="KW-0732">Signal</keyword>
<name>A0ABY9WYV3_9BACT</name>
<evidence type="ECO:0000313" key="2">
    <source>
        <dbReference type="EMBL" id="WNG48323.1"/>
    </source>
</evidence>
<proteinExistence type="predicted"/>
<evidence type="ECO:0008006" key="4">
    <source>
        <dbReference type="Google" id="ProtNLM"/>
    </source>
</evidence>
<evidence type="ECO:0000313" key="3">
    <source>
        <dbReference type="Proteomes" id="UP001611383"/>
    </source>
</evidence>
<dbReference type="RefSeq" id="WP_395805689.1">
    <property type="nucleotide sequence ID" value="NZ_CP043494.1"/>
</dbReference>
<feature type="chain" id="PRO_5047510373" description="DUF4333 domain-containing protein" evidence="1">
    <location>
        <begin position="24"/>
        <end position="131"/>
    </location>
</feature>
<evidence type="ECO:0000256" key="1">
    <source>
        <dbReference type="SAM" id="SignalP"/>
    </source>
</evidence>
<reference evidence="2 3" key="1">
    <citation type="submission" date="2019-08" db="EMBL/GenBank/DDBJ databases">
        <title>Archangium and Cystobacter genomes.</title>
        <authorList>
            <person name="Chen I.-C.K."/>
            <person name="Wielgoss S."/>
        </authorList>
    </citation>
    <scope>NUCLEOTIDE SEQUENCE [LARGE SCALE GENOMIC DNA]</scope>
    <source>
        <strain evidence="2 3">Cbm 6</strain>
    </source>
</reference>
<feature type="signal peptide" evidence="1">
    <location>
        <begin position="1"/>
        <end position="23"/>
    </location>
</feature>
<protein>
    <recommendedName>
        <fullName evidence="4">DUF4333 domain-containing protein</fullName>
    </recommendedName>
</protein>
<organism evidence="2 3">
    <name type="scientific">Archangium minus</name>
    <dbReference type="NCBI Taxonomy" id="83450"/>
    <lineage>
        <taxon>Bacteria</taxon>
        <taxon>Pseudomonadati</taxon>
        <taxon>Myxococcota</taxon>
        <taxon>Myxococcia</taxon>
        <taxon>Myxococcales</taxon>
        <taxon>Cystobacterineae</taxon>
        <taxon>Archangiaceae</taxon>
        <taxon>Archangium</taxon>
    </lineage>
</organism>
<dbReference type="Proteomes" id="UP001611383">
    <property type="component" value="Chromosome"/>
</dbReference>
<keyword evidence="3" id="KW-1185">Reference proteome</keyword>
<dbReference type="EMBL" id="CP043494">
    <property type="protein sequence ID" value="WNG48323.1"/>
    <property type="molecule type" value="Genomic_DNA"/>
</dbReference>
<gene>
    <name evidence="2" type="ORF">F0U60_32485</name>
</gene>
<accession>A0ABY9WYV3</accession>